<proteinExistence type="predicted"/>
<dbReference type="PANTHER" id="PTHR43080:SF2">
    <property type="entry name" value="CBS DOMAIN-CONTAINING PROTEIN"/>
    <property type="match status" value="1"/>
</dbReference>
<dbReference type="SMART" id="SM00116">
    <property type="entry name" value="CBS"/>
    <property type="match status" value="2"/>
</dbReference>
<feature type="domain" description="CBS" evidence="3">
    <location>
        <begin position="79"/>
        <end position="131"/>
    </location>
</feature>
<evidence type="ECO:0000313" key="5">
    <source>
        <dbReference type="Proteomes" id="UP000295793"/>
    </source>
</evidence>
<dbReference type="InterPro" id="IPR044729">
    <property type="entry name" value="CBS_bac"/>
</dbReference>
<evidence type="ECO:0000256" key="1">
    <source>
        <dbReference type="ARBA" id="ARBA00023122"/>
    </source>
</evidence>
<dbReference type="Pfam" id="PF00571">
    <property type="entry name" value="CBS"/>
    <property type="match status" value="2"/>
</dbReference>
<dbReference type="PANTHER" id="PTHR43080">
    <property type="entry name" value="CBS DOMAIN-CONTAINING PROTEIN CBSX3, MITOCHONDRIAL"/>
    <property type="match status" value="1"/>
</dbReference>
<accession>A0A4R3I8N3</accession>
<evidence type="ECO:0000256" key="2">
    <source>
        <dbReference type="PROSITE-ProRule" id="PRU00703"/>
    </source>
</evidence>
<organism evidence="4 5">
    <name type="scientific">Reinekea marinisedimentorum</name>
    <dbReference type="NCBI Taxonomy" id="230495"/>
    <lineage>
        <taxon>Bacteria</taxon>
        <taxon>Pseudomonadati</taxon>
        <taxon>Pseudomonadota</taxon>
        <taxon>Gammaproteobacteria</taxon>
        <taxon>Oceanospirillales</taxon>
        <taxon>Saccharospirillaceae</taxon>
        <taxon>Reinekea</taxon>
    </lineage>
</organism>
<dbReference type="Proteomes" id="UP000295793">
    <property type="component" value="Unassembled WGS sequence"/>
</dbReference>
<keyword evidence="1 2" id="KW-0129">CBS domain</keyword>
<comment type="caution">
    <text evidence="4">The sequence shown here is derived from an EMBL/GenBank/DDBJ whole genome shotgun (WGS) entry which is preliminary data.</text>
</comment>
<name>A0A4R3I8N3_9GAMM</name>
<dbReference type="InterPro" id="IPR046342">
    <property type="entry name" value="CBS_dom_sf"/>
</dbReference>
<evidence type="ECO:0000259" key="3">
    <source>
        <dbReference type="PROSITE" id="PS51371"/>
    </source>
</evidence>
<dbReference type="OrthoDB" id="9790355at2"/>
<dbReference type="InterPro" id="IPR051257">
    <property type="entry name" value="Diverse_CBS-Domain"/>
</dbReference>
<dbReference type="EMBL" id="SLZR01000006">
    <property type="protein sequence ID" value="TCS41366.1"/>
    <property type="molecule type" value="Genomic_DNA"/>
</dbReference>
<gene>
    <name evidence="4" type="ORF">BCF53_10697</name>
</gene>
<evidence type="ECO:0000313" key="4">
    <source>
        <dbReference type="EMBL" id="TCS41366.1"/>
    </source>
</evidence>
<dbReference type="RefSeq" id="WP_132701339.1">
    <property type="nucleotide sequence ID" value="NZ_SLZR01000006.1"/>
</dbReference>
<dbReference type="CDD" id="cd04629">
    <property type="entry name" value="CBS_pair_bac"/>
    <property type="match status" value="1"/>
</dbReference>
<feature type="domain" description="CBS" evidence="3">
    <location>
        <begin position="12"/>
        <end position="71"/>
    </location>
</feature>
<reference evidence="4 5" key="1">
    <citation type="submission" date="2019-03" db="EMBL/GenBank/DDBJ databases">
        <title>Genomic Encyclopedia of Archaeal and Bacterial Type Strains, Phase II (KMG-II): from individual species to whole genera.</title>
        <authorList>
            <person name="Goeker M."/>
        </authorList>
    </citation>
    <scope>NUCLEOTIDE SEQUENCE [LARGE SCALE GENOMIC DNA]</scope>
    <source>
        <strain evidence="4 5">DSM 15388</strain>
    </source>
</reference>
<dbReference type="Gene3D" id="3.10.580.10">
    <property type="entry name" value="CBS-domain"/>
    <property type="match status" value="1"/>
</dbReference>
<dbReference type="InterPro" id="IPR000644">
    <property type="entry name" value="CBS_dom"/>
</dbReference>
<dbReference type="AlphaFoldDB" id="A0A4R3I8N3"/>
<dbReference type="PROSITE" id="PS51371">
    <property type="entry name" value="CBS"/>
    <property type="match status" value="2"/>
</dbReference>
<protein>
    <submittedName>
        <fullName evidence="4">CBS domain protein</fullName>
    </submittedName>
</protein>
<dbReference type="SUPFAM" id="SSF54631">
    <property type="entry name" value="CBS-domain pair"/>
    <property type="match status" value="1"/>
</dbReference>
<keyword evidence="5" id="KW-1185">Reference proteome</keyword>
<sequence length="131" mass="14657">MSIHALTVADCMVPPRLTVKPNMSIKEAVEKMIHHHLIGAPVVDDNMKVVGFLSEQDCLAHMISDSYYHEQNTLVNEVMQNDVLFASPDMAVFDLAQLMCENKPKKFPVCENGKLIGIITRTHILKALLSK</sequence>